<name>A0A923KPC2_9BURK</name>
<evidence type="ECO:0000313" key="1">
    <source>
        <dbReference type="EMBL" id="MBC3861521.1"/>
    </source>
</evidence>
<keyword evidence="2" id="KW-1185">Reference proteome</keyword>
<accession>A0A923KPC2</accession>
<dbReference type="Proteomes" id="UP000634011">
    <property type="component" value="Unassembled WGS sequence"/>
</dbReference>
<gene>
    <name evidence="1" type="ORF">H8K32_05355</name>
</gene>
<dbReference type="AlphaFoldDB" id="A0A923KPC2"/>
<dbReference type="RefSeq" id="WP_186911445.1">
    <property type="nucleotide sequence ID" value="NZ_JACOFV010000003.1"/>
</dbReference>
<proteinExistence type="predicted"/>
<protein>
    <submittedName>
        <fullName evidence="1">Uncharacterized protein</fullName>
    </submittedName>
</protein>
<evidence type="ECO:0000313" key="2">
    <source>
        <dbReference type="Proteomes" id="UP000634011"/>
    </source>
</evidence>
<dbReference type="EMBL" id="JACOFV010000003">
    <property type="protein sequence ID" value="MBC3861521.1"/>
    <property type="molecule type" value="Genomic_DNA"/>
</dbReference>
<organism evidence="1 2">
    <name type="scientific">Undibacterium jejuense</name>
    <dbReference type="NCBI Taxonomy" id="1344949"/>
    <lineage>
        <taxon>Bacteria</taxon>
        <taxon>Pseudomonadati</taxon>
        <taxon>Pseudomonadota</taxon>
        <taxon>Betaproteobacteria</taxon>
        <taxon>Burkholderiales</taxon>
        <taxon>Oxalobacteraceae</taxon>
        <taxon>Undibacterium</taxon>
    </lineage>
</organism>
<sequence>MYLSSTSSSNSSHSSNAGNAGNFSNHQFFEMLEMSDLSKAYFADFDERTEIAAKTPTRMGSYQFTVVPFQAAKGMLMQVERHGQRIISAHLPAMFTRGELLSASMRVRDTEYLLVAANSASKMIASGKRWLGIFRADGKNVYANVFDQQIMQIQPNQDGISMLFLNGDLMRIKL</sequence>
<comment type="caution">
    <text evidence="1">The sequence shown here is derived from an EMBL/GenBank/DDBJ whole genome shotgun (WGS) entry which is preliminary data.</text>
</comment>
<reference evidence="1" key="1">
    <citation type="submission" date="2020-08" db="EMBL/GenBank/DDBJ databases">
        <title>Novel species isolated from subtropical streams in China.</title>
        <authorList>
            <person name="Lu H."/>
        </authorList>
    </citation>
    <scope>NUCLEOTIDE SEQUENCE</scope>
    <source>
        <strain evidence="1">KACC 12607</strain>
    </source>
</reference>